<comment type="caution">
    <text evidence="4">The sequence shown here is derived from an EMBL/GenBank/DDBJ whole genome shotgun (WGS) entry which is preliminary data.</text>
</comment>
<sequence length="178" mass="19769">MTLRENGHYGFFKNFHGYTRKVAFLLYLYAVIVLLLNTSWAVKAGDIVHDDDSAPKKPGCENGFVLLNWVEAQEKDRPRKPKALDPSHVIGRVVQSKEVNVQTWVDGKEDKDRAGDVIVVQQGNCKFTTKPNVAPAAGASAVLIMNSQKEIYKLACKADKSDLYIHILAVMLLQDAGI</sequence>
<proteinExistence type="predicted"/>
<dbReference type="InterPro" id="IPR003137">
    <property type="entry name" value="PA_domain"/>
</dbReference>
<evidence type="ECO:0000256" key="2">
    <source>
        <dbReference type="SAM" id="Phobius"/>
    </source>
</evidence>
<dbReference type="InterPro" id="IPR046450">
    <property type="entry name" value="PA_dom_sf"/>
</dbReference>
<dbReference type="Gene3D" id="3.50.30.30">
    <property type="match status" value="1"/>
</dbReference>
<dbReference type="EMBL" id="BSYO01000035">
    <property type="protein sequence ID" value="GMH28870.1"/>
    <property type="molecule type" value="Genomic_DNA"/>
</dbReference>
<feature type="domain" description="PA" evidence="3">
    <location>
        <begin position="108"/>
        <end position="177"/>
    </location>
</feature>
<dbReference type="Proteomes" id="UP001279734">
    <property type="component" value="Unassembled WGS sequence"/>
</dbReference>
<organism evidence="4 5">
    <name type="scientific">Nepenthes gracilis</name>
    <name type="common">Slender pitcher plant</name>
    <dbReference type="NCBI Taxonomy" id="150966"/>
    <lineage>
        <taxon>Eukaryota</taxon>
        <taxon>Viridiplantae</taxon>
        <taxon>Streptophyta</taxon>
        <taxon>Embryophyta</taxon>
        <taxon>Tracheophyta</taxon>
        <taxon>Spermatophyta</taxon>
        <taxon>Magnoliopsida</taxon>
        <taxon>eudicotyledons</taxon>
        <taxon>Gunneridae</taxon>
        <taxon>Pentapetalae</taxon>
        <taxon>Caryophyllales</taxon>
        <taxon>Nepenthaceae</taxon>
        <taxon>Nepenthes</taxon>
    </lineage>
</organism>
<reference evidence="4" key="1">
    <citation type="submission" date="2023-05" db="EMBL/GenBank/DDBJ databases">
        <title>Nepenthes gracilis genome sequencing.</title>
        <authorList>
            <person name="Fukushima K."/>
        </authorList>
    </citation>
    <scope>NUCLEOTIDE SEQUENCE</scope>
    <source>
        <strain evidence="4">SING2019-196</strain>
    </source>
</reference>
<evidence type="ECO:0000256" key="1">
    <source>
        <dbReference type="ARBA" id="ARBA00023180"/>
    </source>
</evidence>
<feature type="transmembrane region" description="Helical" evidence="2">
    <location>
        <begin position="22"/>
        <end position="42"/>
    </location>
</feature>
<protein>
    <recommendedName>
        <fullName evidence="3">PA domain-containing protein</fullName>
    </recommendedName>
</protein>
<evidence type="ECO:0000259" key="3">
    <source>
        <dbReference type="Pfam" id="PF02225"/>
    </source>
</evidence>
<keyword evidence="1" id="KW-0325">Glycoprotein</keyword>
<evidence type="ECO:0000313" key="4">
    <source>
        <dbReference type="EMBL" id="GMH28870.1"/>
    </source>
</evidence>
<gene>
    <name evidence="4" type="ORF">Nepgr_030713</name>
</gene>
<dbReference type="Pfam" id="PF02225">
    <property type="entry name" value="PA"/>
    <property type="match status" value="1"/>
</dbReference>
<keyword evidence="5" id="KW-1185">Reference proteome</keyword>
<keyword evidence="2" id="KW-0472">Membrane</keyword>
<name>A0AAD3TFY9_NEPGR</name>
<evidence type="ECO:0000313" key="5">
    <source>
        <dbReference type="Proteomes" id="UP001279734"/>
    </source>
</evidence>
<keyword evidence="2" id="KW-0812">Transmembrane</keyword>
<dbReference type="SUPFAM" id="SSF52025">
    <property type="entry name" value="PA domain"/>
    <property type="match status" value="1"/>
</dbReference>
<dbReference type="AlphaFoldDB" id="A0AAD3TFY9"/>
<accession>A0AAD3TFY9</accession>
<keyword evidence="2" id="KW-1133">Transmembrane helix</keyword>